<dbReference type="SUPFAM" id="SSF56219">
    <property type="entry name" value="DNase I-like"/>
    <property type="match status" value="1"/>
</dbReference>
<comment type="similarity">
    <text evidence="3">In the central section; belongs to the inositol 1,4,5-trisphosphate 5-phosphatase family.</text>
</comment>
<keyword evidence="5" id="KW-0813">Transport</keyword>
<dbReference type="InterPro" id="IPR000300">
    <property type="entry name" value="IPPc"/>
</dbReference>
<dbReference type="GO" id="GO:0046856">
    <property type="term" value="P:phosphatidylinositol dephosphorylation"/>
    <property type="evidence" value="ECO:0007669"/>
    <property type="project" value="InterPro"/>
</dbReference>
<reference evidence="11 12" key="1">
    <citation type="journal article" date="2014" name="PLoS Genet.">
        <title>Analysis of the Phlebiopsis gigantea genome, transcriptome and secretome provides insight into its pioneer colonization strategies of wood.</title>
        <authorList>
            <person name="Hori C."/>
            <person name="Ishida T."/>
            <person name="Igarashi K."/>
            <person name="Samejima M."/>
            <person name="Suzuki H."/>
            <person name="Master E."/>
            <person name="Ferreira P."/>
            <person name="Ruiz-Duenas F.J."/>
            <person name="Held B."/>
            <person name="Canessa P."/>
            <person name="Larrondo L.F."/>
            <person name="Schmoll M."/>
            <person name="Druzhinina I.S."/>
            <person name="Kubicek C.P."/>
            <person name="Gaskell J.A."/>
            <person name="Kersten P."/>
            <person name="St John F."/>
            <person name="Glasner J."/>
            <person name="Sabat G."/>
            <person name="Splinter BonDurant S."/>
            <person name="Syed K."/>
            <person name="Yadav J."/>
            <person name="Mgbeahuruike A.C."/>
            <person name="Kovalchuk A."/>
            <person name="Asiegbu F.O."/>
            <person name="Lackner G."/>
            <person name="Hoffmeister D."/>
            <person name="Rencoret J."/>
            <person name="Gutierrez A."/>
            <person name="Sun H."/>
            <person name="Lindquist E."/>
            <person name="Barry K."/>
            <person name="Riley R."/>
            <person name="Grigoriev I.V."/>
            <person name="Henrissat B."/>
            <person name="Kues U."/>
            <person name="Berka R.M."/>
            <person name="Martinez A.T."/>
            <person name="Covert S.F."/>
            <person name="Blanchette R.A."/>
            <person name="Cullen D."/>
        </authorList>
    </citation>
    <scope>NUCLEOTIDE SEQUENCE [LARGE SCALE GENOMIC DNA]</scope>
    <source>
        <strain evidence="11 12">11061_1 CR5-6</strain>
    </source>
</reference>
<dbReference type="Proteomes" id="UP000053257">
    <property type="component" value="Unassembled WGS sequence"/>
</dbReference>
<accession>A0A0C3SC74</accession>
<evidence type="ECO:0000313" key="12">
    <source>
        <dbReference type="Proteomes" id="UP000053257"/>
    </source>
</evidence>
<feature type="compositionally biased region" description="Polar residues" evidence="9">
    <location>
        <begin position="955"/>
        <end position="964"/>
    </location>
</feature>
<dbReference type="Pfam" id="PF22669">
    <property type="entry name" value="Exo_endo_phos2"/>
    <property type="match status" value="1"/>
</dbReference>
<dbReference type="AlphaFoldDB" id="A0A0C3SC74"/>
<dbReference type="GO" id="GO:0015031">
    <property type="term" value="P:protein transport"/>
    <property type="evidence" value="ECO:0007669"/>
    <property type="project" value="UniProtKB-KW"/>
</dbReference>
<evidence type="ECO:0000256" key="6">
    <source>
        <dbReference type="ARBA" id="ARBA00022490"/>
    </source>
</evidence>
<evidence type="ECO:0000256" key="8">
    <source>
        <dbReference type="ARBA" id="ARBA00022927"/>
    </source>
</evidence>
<comment type="subcellular location">
    <subcellularLocation>
        <location evidence="1">Cytoplasm</location>
    </subcellularLocation>
</comment>
<name>A0A0C3SC74_PHLG1</name>
<proteinExistence type="inferred from homology"/>
<protein>
    <recommendedName>
        <fullName evidence="4">phosphoinositide 5-phosphatase</fullName>
        <ecNumber evidence="4">3.1.3.36</ecNumber>
    </recommendedName>
</protein>
<dbReference type="PANTHER" id="PTHR11200">
    <property type="entry name" value="INOSITOL 5-PHOSPHATASE"/>
    <property type="match status" value="1"/>
</dbReference>
<dbReference type="GO" id="GO:0016020">
    <property type="term" value="C:membrane"/>
    <property type="evidence" value="ECO:0007669"/>
    <property type="project" value="TreeGrafter"/>
</dbReference>
<feature type="compositionally biased region" description="Low complexity" evidence="9">
    <location>
        <begin position="969"/>
        <end position="981"/>
    </location>
</feature>
<dbReference type="STRING" id="745531.A0A0C3SC74"/>
<dbReference type="SMART" id="SM00128">
    <property type="entry name" value="IPPc"/>
    <property type="match status" value="1"/>
</dbReference>
<feature type="region of interest" description="Disordered" evidence="9">
    <location>
        <begin position="926"/>
        <end position="1020"/>
    </location>
</feature>
<dbReference type="Gene3D" id="3.60.10.10">
    <property type="entry name" value="Endonuclease/exonuclease/phosphatase"/>
    <property type="match status" value="1"/>
</dbReference>
<evidence type="ECO:0000256" key="9">
    <source>
        <dbReference type="SAM" id="MobiDB-lite"/>
    </source>
</evidence>
<dbReference type="EMBL" id="KN840452">
    <property type="protein sequence ID" value="KIP10662.1"/>
    <property type="molecule type" value="Genomic_DNA"/>
</dbReference>
<evidence type="ECO:0000256" key="3">
    <source>
        <dbReference type="ARBA" id="ARBA00009678"/>
    </source>
</evidence>
<dbReference type="PROSITE" id="PS50275">
    <property type="entry name" value="SAC"/>
    <property type="match status" value="1"/>
</dbReference>
<dbReference type="EC" id="3.1.3.36" evidence="4"/>
<sequence length="1020" mass="114102">MHLYLSESPTRTLYLVTSSQEELQGRPSRALVFRSAENSPSQAIVEFLPRNEIDLGNAIKLSARVVKGCLGLVSIAGDIFLAVITSATEVGNTRPSAARPETVAKIHEVGFYSLTSSTWDNPSLYEAAPSPSFAEQADAILRDSYPGQNSPNPAFEHPCTPLTKIMSAGTFYYAMEPYWDLSSRLPQRISRDEQASRDITVYDERFIWNEYIIRSLLDFRERLDPSERSDLDECQFIVLAIQGYVGVHTLPLPAPPTNGKPMIATISLISRLGWKRAGTRFNTRGVDDDGNCANFVESETMFSTDMHCFSFVQVRGSVPLFWEQQGLQTFGHKIQITRPQASQPAFERHFIQLIEEYGAAHAINLLGTKENEAILTAAYARSLHIAQNTMGNAVGITHFDFHNAVRLYGHDGVISQVHRQESITDNVDKFGFTMVDSTSNDIITYQKGVFRTNCLDCLDRTNFVQDILSRTVLEQYFSLVRREWVQISSLWSYHRELWAENGDALSRIYAGTGALNTSYTRSGKRTLAGVLSDATKSVSRAYINNFQDKGKQAAIDIFLGNISTQRQVTIFDPVHDLVRDALEKRLPEYSSTKHCTIFTGTWNLNGRAPSSESLRPWLFPRSSTPDIYVIGFQEIVPLTAQQIVQADPEKRRLWETKILDTLNQEQKGRYIMLRSQQLVGTALLVAVKAELIGIIRNVEASTHKTGLRGMSGNKGAVAIRLDYCDTNFCFITAHLAAGHTNTVERNADYHTIVNGLHFQKGKTIDSHQNVIWLADTNYRIELENERVRQLAQSEDFDALLSADQLRRVMDEDAAFQHYIEGPLLFAPTYKYDYGTDRYDTSEKMRIPAWTDRILYKGGSLDLSVYARAELRGSDHRPVFAIFRAEVRVVDHTKRAAISHLLLENVTATVPGERLDEKLASLTLFSETSELPPPSSDDAAWWDTPDHPGGVFVSIPSESPGSQRHANPFESPGDSPLSSPSSSEERLYNTLQTPLAPEPAVASAARRPPPPPPPRSAKPPT</sequence>
<keyword evidence="12" id="KW-1185">Reference proteome</keyword>
<comment type="similarity">
    <text evidence="2">Belongs to the synaptojanin family.</text>
</comment>
<dbReference type="Pfam" id="PF02383">
    <property type="entry name" value="Syja_N"/>
    <property type="match status" value="1"/>
</dbReference>
<dbReference type="GO" id="GO:0004439">
    <property type="term" value="F:phosphatidylinositol-4,5-bisphosphate 5-phosphatase activity"/>
    <property type="evidence" value="ECO:0007669"/>
    <property type="project" value="UniProtKB-EC"/>
</dbReference>
<dbReference type="InterPro" id="IPR046985">
    <property type="entry name" value="IP5"/>
</dbReference>
<feature type="domain" description="SAC" evidence="10">
    <location>
        <begin position="162"/>
        <end position="511"/>
    </location>
</feature>
<dbReference type="HOGENOM" id="CLU_003016_2_1_1"/>
<gene>
    <name evidence="11" type="ORF">PHLGIDRAFT_494394</name>
</gene>
<evidence type="ECO:0000256" key="4">
    <source>
        <dbReference type="ARBA" id="ARBA00013044"/>
    </source>
</evidence>
<dbReference type="PANTHER" id="PTHR11200:SF257">
    <property type="entry name" value="PHOSPHOINOSITIDE 5-PHOSPHATASE"/>
    <property type="match status" value="1"/>
</dbReference>
<evidence type="ECO:0000256" key="5">
    <source>
        <dbReference type="ARBA" id="ARBA00022448"/>
    </source>
</evidence>
<dbReference type="GO" id="GO:0005737">
    <property type="term" value="C:cytoplasm"/>
    <property type="evidence" value="ECO:0007669"/>
    <property type="project" value="UniProtKB-SubCell"/>
</dbReference>
<keyword evidence="8" id="KW-0653">Protein transport</keyword>
<dbReference type="InterPro" id="IPR002013">
    <property type="entry name" value="SAC_dom"/>
</dbReference>
<dbReference type="FunFam" id="3.60.10.10:FF:000029">
    <property type="entry name" value="Inositol polyphosphate 5-phosphatase"/>
    <property type="match status" value="1"/>
</dbReference>
<keyword evidence="6" id="KW-0963">Cytoplasm</keyword>
<dbReference type="OrthoDB" id="405996at2759"/>
<evidence type="ECO:0000256" key="1">
    <source>
        <dbReference type="ARBA" id="ARBA00004496"/>
    </source>
</evidence>
<organism evidence="11 12">
    <name type="scientific">Phlebiopsis gigantea (strain 11061_1 CR5-6)</name>
    <name type="common">White-rot fungus</name>
    <name type="synonym">Peniophora gigantea</name>
    <dbReference type="NCBI Taxonomy" id="745531"/>
    <lineage>
        <taxon>Eukaryota</taxon>
        <taxon>Fungi</taxon>
        <taxon>Dikarya</taxon>
        <taxon>Basidiomycota</taxon>
        <taxon>Agaricomycotina</taxon>
        <taxon>Agaricomycetes</taxon>
        <taxon>Polyporales</taxon>
        <taxon>Phanerochaetaceae</taxon>
        <taxon>Phlebiopsis</taxon>
    </lineage>
</organism>
<evidence type="ECO:0000256" key="2">
    <source>
        <dbReference type="ARBA" id="ARBA00008943"/>
    </source>
</evidence>
<evidence type="ECO:0000259" key="10">
    <source>
        <dbReference type="PROSITE" id="PS50275"/>
    </source>
</evidence>
<keyword evidence="7" id="KW-0378">Hydrolase</keyword>
<feature type="compositionally biased region" description="Low complexity" evidence="9">
    <location>
        <begin position="993"/>
        <end position="1005"/>
    </location>
</feature>
<dbReference type="InterPro" id="IPR036691">
    <property type="entry name" value="Endo/exonu/phosph_ase_sf"/>
</dbReference>
<evidence type="ECO:0000256" key="7">
    <source>
        <dbReference type="ARBA" id="ARBA00022801"/>
    </source>
</evidence>
<dbReference type="GO" id="GO:0043813">
    <property type="term" value="F:phosphatidylinositol-3,5-bisphosphate 5-phosphatase activity"/>
    <property type="evidence" value="ECO:0007669"/>
    <property type="project" value="TreeGrafter"/>
</dbReference>
<evidence type="ECO:0000313" key="11">
    <source>
        <dbReference type="EMBL" id="KIP10662.1"/>
    </source>
</evidence>
<feature type="compositionally biased region" description="Pro residues" evidence="9">
    <location>
        <begin position="1006"/>
        <end position="1020"/>
    </location>
</feature>